<organism evidence="4 5">
    <name type="scientific">Bradyrhizobium sediminis</name>
    <dbReference type="NCBI Taxonomy" id="2840469"/>
    <lineage>
        <taxon>Bacteria</taxon>
        <taxon>Pseudomonadati</taxon>
        <taxon>Pseudomonadota</taxon>
        <taxon>Alphaproteobacteria</taxon>
        <taxon>Hyphomicrobiales</taxon>
        <taxon>Nitrobacteraceae</taxon>
        <taxon>Bradyrhizobium</taxon>
    </lineage>
</organism>
<dbReference type="SUPFAM" id="SSF82171">
    <property type="entry name" value="DPP6 N-terminal domain-like"/>
    <property type="match status" value="1"/>
</dbReference>
<dbReference type="PROSITE" id="PS00330">
    <property type="entry name" value="HEMOLYSIN_CALCIUM"/>
    <property type="match status" value="2"/>
</dbReference>
<dbReference type="Gene3D" id="2.120.10.30">
    <property type="entry name" value="TolB, C-terminal domain"/>
    <property type="match status" value="1"/>
</dbReference>
<comment type="similarity">
    <text evidence="1">Belongs to the TolB family.</text>
</comment>
<dbReference type="InterPro" id="IPR001343">
    <property type="entry name" value="Hemolysn_Ca-bd"/>
</dbReference>
<sequence length="3016" mass="306257">MNFAGKFGSGAADTFSSVALNTDSPAHHGGSDAVTIPDAHLLFSGDYSRSGTDLIVSDQFHRVVVPNYFHGDKRPMLVSPEGAPLDPGVIEALTGHVQYAQASGAAAAGKVVGHVVKMTGSASVVRNGVTVTLNEGDNVYQNDVVQTGSGSTLGLVLIDGTTFNLTASARLMLSDLTYEAGSTSNSALFTLVQGAASFVAGQVAKTGDMKVGTPVATMGIRGTAVILDISAVDGRVSISVVDQRDGQVHAVQVFNTQGVLIGTVTSNGSTLTLTPVANFEVIAQESNKTVAQIALEFNAFQTLLQTYDVGRQLFPNLPEHTDNANPQQPTRFAGTQIQPTDSTSTQFNAPVGANIGGPLPTGTGTPVQVVINSGPGPTGTSTPAADPIVVQVVIPATPLPFVVTPPTVSRISGDGGDHFGPVMSADGQSIVYDPDGSIFLYDRPSNTTITIAQAGGGFTYSGQTISADGHYIVFQGSDGTQSYVFIYNNDPSDSAHYQHTIQLVAGGAPAVSGDGSIIVVEHGGNSIGVYDQQGHVLATITPAAIGESGSVWLPAISADGHLIAFWSTDASTPGGSGHLFTYDLSTGTVTDIASTATDAGNSAASFSADGRYIVYQSDAPGGHSEIYLYDLATGQVVFHTANASGASYNPVISPDGHFIIFASDAHLTSGDTNAVTDTYVVDVSDPGNPVYRLVSSLADGTQPDAASNLGAAISVGGLYVAFGSSASNLSQGDTPGTGDIFLADSTSGHSAIIRETANSPSILETSGVITLTGDHNGVTLGVSDPTGRFTAEFDADGNIVWHFSEPRSDFASLLPGQLAIQNFTITLSNGVGTTTIPVRVSVYDGDQPATAVVANPGTIAGDNDSNTLTGTAGNDILQGFGGDDTIIGLTGLDRAVYTDATGGITVDMAAWTVSGQGVGIDTLTDIEAIQGSNFIDHYSAVGFTGISGVPGVPIGLNTFEGMAGDDFIIGNVNVQGQALTRISYASATAAVTVDFAAGTAIGNASVGSDHFTNVSGVIGSSFGDTLRGSDNINGSYESFEGRGGNDIIDGRGGYDLAVYSNDPATTSGITVNLAAGTVIGDASIGADTLDSVEAVRGTQFADTYDARHFGSAGFLNPATGNVGSYGTFNNFDGQGGNDLIYGNGNTRIQYSQSTAAVTVDIELGTAHGTAPGDLASTGTDTFSGVNAVMGSMFGDTLLGSANNEGFLGLAGDDFIDGRGGFDTAQYGLLPFTTGGVSVVLVDGIVTGDASTGTDTLRSIEGVQGTDFNDTFDATNFGAAGYLDPLLFNVGSSGTYNQFQGWDGDDQITGNGNTTILYVNAGAGVTVDLAAHTAHGTAPGDLANIGQDTITGGVNSVVGSNFGDALLGSDNALGAVEQFNGLGGDDTLDGRGGFDVLTGGSGADTFVYAAGYGADTIADFHHSDGDRIDLTGVPGIHSLADVLSNAIQTEGGATVISFGGGNSLTLSNVSLASLVAGDFVFNELATSTLTSTAGVSIVVTPNGATNGFVFPGAGNVTTPGTPEDRIVLGYDIGASHVVLNSDPMLGVHDFTPISSVFHSFNGGSSVVTRLDAGNDVTLTQTIELGADANFFTTTIDIDNGGTSDLTGVRFMRSFDPDQDLQLFGTFSTFNDVVQNPDGSASFAIVSATGPNSGVHAALVGLGGQWRGSVFGFTNTDPYVPGAFDTPVDPNGALDDLAISLTNDVGTVVAGSHVQITYFTTANVATDGSNALYGDAGNDTVDGLGGDDLLIGLGGADTFVFAPGAGHDTIHDFTPGADRIQLDHFSGVPLSANGVFTEADLDAWRATPGVFETQGNDTLIHLSPDDTLLLKNVAAADLHAVDFIVVPNQAPTVDGDMAIAVVRGSSVALTTADLKADDLDGDPASLTFTVVESSHGHLVNAVSGDTIAPGDHFTLGDIQANRILFVTDDPDYAGAGGVALTLSDGASPDRTVFVGASIVDAQFTVLTADGYDFDQDDPIGAMGRGDVLDPTSGSFTISNAAANRDFLVTGSGFAYNPELHRFTAGTITLIQEVTHDNQTPLATFSLHVSAADWYNAVVAQSHGDQGPIEALVGQWTFSFVGNAGADAFFAGDVNDIFTGRSGNDTLGGEFGYDRANYGGATGLINVQLAAGTVTGDGSVGADTLQSIEFVTGSNYNDTFNATGFNASSTNAGSTVAFNVGGTFNEFEGRGGNDTITGNGDTRISYYHATSGVTVTFDGWVNGQGAHGHATGDGSVGTDTFTGVSRVRGSFFNDTFFGSNNPSNAAENFEGLGGNDIIHGGGGFDRAIYGGAFVGTGITVHLAAGTVTGGSDVGQDTLDSVEGVSGTDFADTFDATGFVATATLALPNAGSAGVNGNGDAFNEFEGRGGDDTVIGNGNTRIAFYNATGGVVVTLGDGATHGSAVGASSGVDDIVSGVTRVTGSEFNDIITGNSANNALEGRAGNDVLDGRAGDDVLIGGTGADIFVYDGAGNDRIADFNRSQGDRIDLRAFSSIHGLSDLAITQGTVVNGVANSTIITFGDTTLGLQGYDSIAYPLQASDFIFTGQVAVTVQTPDGYDFSTLYDDLAASAVQPANDDTHIFAVNTARGITFELIGTGLESNGGTVTAINILNTTDPAQTTQDHVLVNTDGWNINSTALFNAIGTYQDDHTKTAELDAIFNSVSYSAVGTGGFADNHSQPHNGADVFFGGNQADVFNGMPGPFGPGDPGSDTVDYSHAPVVDAETGLGIAVSLAAPASNTGAAAGDIFISIENLRGSDFNDVLTGDGQNNVIEGGLGDDVLDGGANGLGVDTASYEHATAAVSVSLAVAGAQPTGGAGTDTLINIEGLRGSDFNDTLTGNGGSVLEGGLGDDHLIGHGGETSDTASYQHASSGVTVDLSTANPQNTGGAGTDTLTNIANLTGSQFNDTLTGDTHNNIFFGNGGNDTFVFNDTVPGGIGNDSIGDFMSGQDHIRLDYVAFDSSGPNDFSAWVAAGHVIIDGNDVLVDLHLNGQNTIRLQNASFAGLHANDFILPAGGGPVT</sequence>
<dbReference type="RefSeq" id="WP_215603826.1">
    <property type="nucleotide sequence ID" value="NZ_CP076136.1"/>
</dbReference>
<dbReference type="Pfam" id="PF00353">
    <property type="entry name" value="HemolysinCabind"/>
    <property type="match status" value="9"/>
</dbReference>
<name>A0A975RWD6_9BRAD</name>
<dbReference type="Proteomes" id="UP000676951">
    <property type="component" value="Chromosome"/>
</dbReference>
<dbReference type="Gene3D" id="2.150.10.10">
    <property type="entry name" value="Serralysin-like metalloprotease, C-terminal"/>
    <property type="match status" value="6"/>
</dbReference>
<accession>A0A975RWD6</accession>
<dbReference type="Pfam" id="PF07676">
    <property type="entry name" value="PD40"/>
    <property type="match status" value="2"/>
</dbReference>
<feature type="domain" description="FecR protein" evidence="3">
    <location>
        <begin position="143"/>
        <end position="242"/>
    </location>
</feature>
<evidence type="ECO:0000256" key="2">
    <source>
        <dbReference type="SAM" id="MobiDB-lite"/>
    </source>
</evidence>
<dbReference type="GO" id="GO:0005509">
    <property type="term" value="F:calcium ion binding"/>
    <property type="evidence" value="ECO:0007669"/>
    <property type="project" value="InterPro"/>
</dbReference>
<dbReference type="PANTHER" id="PTHR36842">
    <property type="entry name" value="PROTEIN TOLB HOMOLOG"/>
    <property type="match status" value="1"/>
</dbReference>
<dbReference type="InterPro" id="IPR011049">
    <property type="entry name" value="Serralysin-like_metalloprot_C"/>
</dbReference>
<proteinExistence type="inferred from homology"/>
<protein>
    <submittedName>
        <fullName evidence="4">FecR domain-containing protein</fullName>
    </submittedName>
</protein>
<evidence type="ECO:0000259" key="3">
    <source>
        <dbReference type="Pfam" id="PF04773"/>
    </source>
</evidence>
<dbReference type="PANTHER" id="PTHR36842:SF1">
    <property type="entry name" value="PROTEIN TOLB"/>
    <property type="match status" value="1"/>
</dbReference>
<dbReference type="InterPro" id="IPR006860">
    <property type="entry name" value="FecR"/>
</dbReference>
<evidence type="ECO:0000313" key="4">
    <source>
        <dbReference type="EMBL" id="QWG23067.1"/>
    </source>
</evidence>
<feature type="compositionally biased region" description="Polar residues" evidence="2">
    <location>
        <begin position="323"/>
        <end position="344"/>
    </location>
</feature>
<dbReference type="Pfam" id="PF04773">
    <property type="entry name" value="FecR"/>
    <property type="match status" value="1"/>
</dbReference>
<dbReference type="SUPFAM" id="SSF51120">
    <property type="entry name" value="beta-Roll"/>
    <property type="match status" value="7"/>
</dbReference>
<dbReference type="InterPro" id="IPR018511">
    <property type="entry name" value="Hemolysin-typ_Ca-bd_CS"/>
</dbReference>
<evidence type="ECO:0000256" key="1">
    <source>
        <dbReference type="ARBA" id="ARBA00009820"/>
    </source>
</evidence>
<dbReference type="PRINTS" id="PR00313">
    <property type="entry name" value="CABNDNGRPT"/>
</dbReference>
<keyword evidence="5" id="KW-1185">Reference proteome</keyword>
<dbReference type="InterPro" id="IPR011042">
    <property type="entry name" value="6-blade_b-propeller_TolB-like"/>
</dbReference>
<dbReference type="EMBL" id="CP076136">
    <property type="protein sequence ID" value="QWG23067.1"/>
    <property type="molecule type" value="Genomic_DNA"/>
</dbReference>
<reference evidence="4 5" key="1">
    <citation type="submission" date="2021-06" db="EMBL/GenBank/DDBJ databases">
        <title>Bradyrhizobium sp. S2-11-4 Genome sequencing.</title>
        <authorList>
            <person name="Jin L."/>
        </authorList>
    </citation>
    <scope>NUCLEOTIDE SEQUENCE [LARGE SCALE GENOMIC DNA]</scope>
    <source>
        <strain evidence="4 5">S2-11-4</strain>
    </source>
</reference>
<feature type="region of interest" description="Disordered" evidence="2">
    <location>
        <begin position="317"/>
        <end position="344"/>
    </location>
</feature>
<evidence type="ECO:0000313" key="5">
    <source>
        <dbReference type="Proteomes" id="UP000676951"/>
    </source>
</evidence>
<dbReference type="InterPro" id="IPR011659">
    <property type="entry name" value="WD40"/>
</dbReference>
<gene>
    <name evidence="4" type="ORF">KMZ93_24475</name>
</gene>
<dbReference type="Pfam" id="PF16184">
    <property type="entry name" value="Cadherin_3"/>
    <property type="match status" value="1"/>
</dbReference>